<evidence type="ECO:0008006" key="4">
    <source>
        <dbReference type="Google" id="ProtNLM"/>
    </source>
</evidence>
<feature type="transmembrane region" description="Helical" evidence="1">
    <location>
        <begin position="64"/>
        <end position="86"/>
    </location>
</feature>
<feature type="transmembrane region" description="Helical" evidence="1">
    <location>
        <begin position="631"/>
        <end position="651"/>
    </location>
</feature>
<feature type="transmembrane region" description="Helical" evidence="1">
    <location>
        <begin position="562"/>
        <end position="581"/>
    </location>
</feature>
<evidence type="ECO:0000313" key="3">
    <source>
        <dbReference type="Proteomes" id="UP001601948"/>
    </source>
</evidence>
<keyword evidence="1" id="KW-0472">Membrane</keyword>
<dbReference type="Proteomes" id="UP001601948">
    <property type="component" value="Unassembled WGS sequence"/>
</dbReference>
<evidence type="ECO:0000256" key="1">
    <source>
        <dbReference type="SAM" id="Phobius"/>
    </source>
</evidence>
<proteinExistence type="predicted"/>
<keyword evidence="3" id="KW-1185">Reference proteome</keyword>
<dbReference type="RefSeq" id="WP_387722528.1">
    <property type="nucleotide sequence ID" value="NZ_JBIAPI010000008.1"/>
</dbReference>
<feature type="transmembrane region" description="Helical" evidence="1">
    <location>
        <begin position="238"/>
        <end position="261"/>
    </location>
</feature>
<feature type="transmembrane region" description="Helical" evidence="1">
    <location>
        <begin position="528"/>
        <end position="550"/>
    </location>
</feature>
<feature type="transmembrane region" description="Helical" evidence="1">
    <location>
        <begin position="679"/>
        <end position="705"/>
    </location>
</feature>
<reference evidence="2 3" key="1">
    <citation type="submission" date="2024-10" db="EMBL/GenBank/DDBJ databases">
        <title>The Natural Products Discovery Center: Release of the First 8490 Sequenced Strains for Exploring Actinobacteria Biosynthetic Diversity.</title>
        <authorList>
            <person name="Kalkreuter E."/>
            <person name="Kautsar S.A."/>
            <person name="Yang D."/>
            <person name="Bader C.D."/>
            <person name="Teijaro C.N."/>
            <person name="Fluegel L."/>
            <person name="Davis C.M."/>
            <person name="Simpson J.R."/>
            <person name="Lauterbach L."/>
            <person name="Steele A.D."/>
            <person name="Gui C."/>
            <person name="Meng S."/>
            <person name="Li G."/>
            <person name="Viehrig K."/>
            <person name="Ye F."/>
            <person name="Su P."/>
            <person name="Kiefer A.F."/>
            <person name="Nichols A."/>
            <person name="Cepeda A.J."/>
            <person name="Yan W."/>
            <person name="Fan B."/>
            <person name="Jiang Y."/>
            <person name="Adhikari A."/>
            <person name="Zheng C.-J."/>
            <person name="Schuster L."/>
            <person name="Cowan T.M."/>
            <person name="Smanski M.J."/>
            <person name="Chevrette M.G."/>
            <person name="De Carvalho L.P.S."/>
            <person name="Shen B."/>
        </authorList>
    </citation>
    <scope>NUCLEOTIDE SEQUENCE [LARGE SCALE GENOMIC DNA]</scope>
    <source>
        <strain evidence="2 3">NPDC003040</strain>
    </source>
</reference>
<keyword evidence="1" id="KW-1133">Transmembrane helix</keyword>
<evidence type="ECO:0000313" key="2">
    <source>
        <dbReference type="EMBL" id="MFF3226912.1"/>
    </source>
</evidence>
<gene>
    <name evidence="2" type="ORF">ACFYV7_29240</name>
</gene>
<organism evidence="2 3">
    <name type="scientific">Nocardia suismassiliense</name>
    <dbReference type="NCBI Taxonomy" id="2077092"/>
    <lineage>
        <taxon>Bacteria</taxon>
        <taxon>Bacillati</taxon>
        <taxon>Actinomycetota</taxon>
        <taxon>Actinomycetes</taxon>
        <taxon>Mycobacteriales</taxon>
        <taxon>Nocardiaceae</taxon>
        <taxon>Nocardia</taxon>
    </lineage>
</organism>
<feature type="transmembrane region" description="Helical" evidence="1">
    <location>
        <begin position="426"/>
        <end position="448"/>
    </location>
</feature>
<name>A0ABW6R1E7_9NOCA</name>
<dbReference type="EMBL" id="JBIAPI010000008">
    <property type="protein sequence ID" value="MFF3226912.1"/>
    <property type="molecule type" value="Genomic_DNA"/>
</dbReference>
<keyword evidence="1" id="KW-0812">Transmembrane</keyword>
<feature type="transmembrane region" description="Helical" evidence="1">
    <location>
        <begin position="327"/>
        <end position="349"/>
    </location>
</feature>
<accession>A0ABW6R1E7</accession>
<sequence>MLIGLSSFDLLRVLVVINGNRVAAWQKEFWCLIASGSVPPPGPPSAQAMHIRCMEGQAPQVVRLYQQTLLSLIALAVVALIIYVLIPTWKCRHRRLVVLGVPLNGGTTDLLLAELAELRRRVGIPAARVRFMLDPYNRTCSAVAFGRFGRNTIALNAGLVNLHAAALAQEAGNASAGRVNTELQTFRGVVLHELNHVANRDIGLTYATIAAWRAFLLVALVPTLILIVVQIVGGPADLATLSAAMGSLPLPAGVVAVVYLARADVLRVREYHADILPPGAHADIRGLLDAGNIEHRGWRSRLRDTMRRSWHPSNAARRRALDDPARLFRTNLVPIGLAGVAAAIIARQALGVERLQIATPIRWLTAVVMLAVVSVPIWRAALYAADHGIASPRGWREGTALGAGLVTGSVIVFADIPRSWLPHSPWLLGIVFAGAVVAGVWMAQLASLSAQRLPLHLRTAGFWTGQLTTVVVVGAPLMSFFRAGQIELGGGNYLGPNFSGVFSGEHWLPLPRAAAVLIDGAAYTSGTAIAVAGAALAWLLPAAILIGALLRPHGHPRLRTRRVLVLSVGGAVFALIVAAVINGSGRLDLRPGTNDIEGWLALAWLFAGLLTVSAVVAAIAAIVLPDPAVPYAVVVGGTSLLLGTLATATVISADGCLGPLNGGGESCTNFTGRLHLADAILRLLSLVLVNGLFGTIVAAVAALALQDLGRRFLRRRAQPPTADVHTRKWSPRAAIALAIVAAAVVAWAVPRVIKEARPEDVDAGVPQTPSMIASRTQAWVAAGGGEILLELDGEALFIVDQGLQVARLPDLTDDTTAQEAAGRYRVLESTISDVVAACHRMSALAQRAESFIPIPDAEMQSMWAAHYSAARSAGDRCTRAPVNQVISPTATSLVPVLNDPLIPRLDQLGAWDAPGRTSTSALRPRPIPITAVPQPSGDFMTVLCQRFLVSWQTWSPQREITPHMRGTLKDLARPGSTYRQDALDLDRAIRALQIKFDDAVDAALRQTITQAIHASALLFYLQLESDCIK</sequence>
<protein>
    <recommendedName>
        <fullName evidence="4">Peptidase M48 domain-containing protein</fullName>
    </recommendedName>
</protein>
<feature type="transmembrane region" description="Helical" evidence="1">
    <location>
        <begin position="210"/>
        <end position="232"/>
    </location>
</feature>
<feature type="transmembrane region" description="Helical" evidence="1">
    <location>
        <begin position="601"/>
        <end position="624"/>
    </location>
</feature>
<feature type="transmembrane region" description="Helical" evidence="1">
    <location>
        <begin position="361"/>
        <end position="382"/>
    </location>
</feature>
<feature type="transmembrane region" description="Helical" evidence="1">
    <location>
        <begin position="460"/>
        <end position="481"/>
    </location>
</feature>
<feature type="transmembrane region" description="Helical" evidence="1">
    <location>
        <begin position="733"/>
        <end position="750"/>
    </location>
</feature>
<comment type="caution">
    <text evidence="2">The sequence shown here is derived from an EMBL/GenBank/DDBJ whole genome shotgun (WGS) entry which is preliminary data.</text>
</comment>
<feature type="transmembrane region" description="Helical" evidence="1">
    <location>
        <begin position="394"/>
        <end position="414"/>
    </location>
</feature>